<keyword evidence="2" id="KW-1185">Reference proteome</keyword>
<organism evidence="1 2">
    <name type="scientific">Desulfuromonas thiophila</name>
    <dbReference type="NCBI Taxonomy" id="57664"/>
    <lineage>
        <taxon>Bacteria</taxon>
        <taxon>Pseudomonadati</taxon>
        <taxon>Thermodesulfobacteriota</taxon>
        <taxon>Desulfuromonadia</taxon>
        <taxon>Desulfuromonadales</taxon>
        <taxon>Desulfuromonadaceae</taxon>
        <taxon>Desulfuromonas</taxon>
    </lineage>
</organism>
<reference evidence="2" key="1">
    <citation type="submission" date="2016-10" db="EMBL/GenBank/DDBJ databases">
        <authorList>
            <person name="Varghese N."/>
            <person name="Submissions S."/>
        </authorList>
    </citation>
    <scope>NUCLEOTIDE SEQUENCE [LARGE SCALE GENOMIC DNA]</scope>
    <source>
        <strain evidence="2">DSM 8987</strain>
    </source>
</reference>
<name>A0A1G7CWC9_9BACT</name>
<dbReference type="RefSeq" id="WP_092079005.1">
    <property type="nucleotide sequence ID" value="NZ_FNAQ01000011.1"/>
</dbReference>
<dbReference type="EMBL" id="FNAQ01000011">
    <property type="protein sequence ID" value="SDE43607.1"/>
    <property type="molecule type" value="Genomic_DNA"/>
</dbReference>
<accession>A0A1G7CWC9</accession>
<dbReference type="STRING" id="57664.SAMN05661003_11113"/>
<protein>
    <submittedName>
        <fullName evidence="1">Uncharacterized protein</fullName>
    </submittedName>
</protein>
<proteinExistence type="predicted"/>
<evidence type="ECO:0000313" key="2">
    <source>
        <dbReference type="Proteomes" id="UP000243205"/>
    </source>
</evidence>
<gene>
    <name evidence="1" type="ORF">SAMN05661003_11113</name>
</gene>
<dbReference type="AlphaFoldDB" id="A0A1G7CWC9"/>
<sequence length="138" mass="15968">MGEPVEVLLAEFDTWFAALPPAQRGQLSRLFFFLITDQAEDFFIDEAQAQRRFVFWRQQPDFPVRRLARLAHLRAVFDLMLQSTTSLQGFLAALPQSPLPADCLSLEMAQWQRTLSGWRRLCDERLTAGRLQDCLLPQ</sequence>
<evidence type="ECO:0000313" key="1">
    <source>
        <dbReference type="EMBL" id="SDE43607.1"/>
    </source>
</evidence>
<dbReference type="Proteomes" id="UP000243205">
    <property type="component" value="Unassembled WGS sequence"/>
</dbReference>